<accession>A0A2G1VNP7</accession>
<dbReference type="AlphaFoldDB" id="A0A2G1VNP7"/>
<name>A0A2G1VNP7_9FLAO</name>
<sequence length="62" mass="6931">MKFQGVLPPIILGLILIVIGFLYRRYLSKNGNEFDTPIGKLYGISILFICCGFLIILLALLT</sequence>
<dbReference type="Proteomes" id="UP000229433">
    <property type="component" value="Unassembled WGS sequence"/>
</dbReference>
<proteinExistence type="predicted"/>
<keyword evidence="1" id="KW-0812">Transmembrane</keyword>
<feature type="transmembrane region" description="Helical" evidence="1">
    <location>
        <begin position="39"/>
        <end position="61"/>
    </location>
</feature>
<comment type="caution">
    <text evidence="2">The sequence shown here is derived from an EMBL/GenBank/DDBJ whole genome shotgun (WGS) entry which is preliminary data.</text>
</comment>
<keyword evidence="1" id="KW-0472">Membrane</keyword>
<evidence type="ECO:0000256" key="1">
    <source>
        <dbReference type="SAM" id="Phobius"/>
    </source>
</evidence>
<feature type="transmembrane region" description="Helical" evidence="1">
    <location>
        <begin position="6"/>
        <end position="27"/>
    </location>
</feature>
<gene>
    <name evidence="2" type="ORF">CJ305_16925</name>
</gene>
<keyword evidence="3" id="KW-1185">Reference proteome</keyword>
<evidence type="ECO:0000313" key="2">
    <source>
        <dbReference type="EMBL" id="PHQ28099.1"/>
    </source>
</evidence>
<evidence type="ECO:0000313" key="3">
    <source>
        <dbReference type="Proteomes" id="UP000229433"/>
    </source>
</evidence>
<organism evidence="2 3">
    <name type="scientific">Leeuwenhoekiella nanhaiensis</name>
    <dbReference type="NCBI Taxonomy" id="1655491"/>
    <lineage>
        <taxon>Bacteria</taxon>
        <taxon>Pseudomonadati</taxon>
        <taxon>Bacteroidota</taxon>
        <taxon>Flavobacteriia</taxon>
        <taxon>Flavobacteriales</taxon>
        <taxon>Flavobacteriaceae</taxon>
        <taxon>Leeuwenhoekiella</taxon>
    </lineage>
</organism>
<protein>
    <submittedName>
        <fullName evidence="2">Uncharacterized protein</fullName>
    </submittedName>
</protein>
<reference evidence="2 3" key="1">
    <citation type="submission" date="2017-08" db="EMBL/GenBank/DDBJ databases">
        <title>The whole genome shortgun sequences of strain Leeuwenhoekiella nanhaiensis G18 from the South China Sea.</title>
        <authorList>
            <person name="Liu Q."/>
        </authorList>
    </citation>
    <scope>NUCLEOTIDE SEQUENCE [LARGE SCALE GENOMIC DNA]</scope>
    <source>
        <strain evidence="2 3">G18</strain>
    </source>
</reference>
<keyword evidence="1" id="KW-1133">Transmembrane helix</keyword>
<dbReference type="EMBL" id="NQXA01000021">
    <property type="protein sequence ID" value="PHQ28099.1"/>
    <property type="molecule type" value="Genomic_DNA"/>
</dbReference>